<evidence type="ECO:0000313" key="2">
    <source>
        <dbReference type="EMBL" id="KIH59668.1"/>
    </source>
</evidence>
<organism evidence="2 3">
    <name type="scientific">Ancylostoma duodenale</name>
    <dbReference type="NCBI Taxonomy" id="51022"/>
    <lineage>
        <taxon>Eukaryota</taxon>
        <taxon>Metazoa</taxon>
        <taxon>Ecdysozoa</taxon>
        <taxon>Nematoda</taxon>
        <taxon>Chromadorea</taxon>
        <taxon>Rhabditida</taxon>
        <taxon>Rhabditina</taxon>
        <taxon>Rhabditomorpha</taxon>
        <taxon>Strongyloidea</taxon>
        <taxon>Ancylostomatidae</taxon>
        <taxon>Ancylostomatinae</taxon>
        <taxon>Ancylostoma</taxon>
    </lineage>
</organism>
<dbReference type="PANTHER" id="PTHR31024:SF13">
    <property type="entry name" value="C-TYPE LECTIN DOMAIN-CONTAINING PROTEIN 160"/>
    <property type="match status" value="1"/>
</dbReference>
<dbReference type="SUPFAM" id="SSF53300">
    <property type="entry name" value="vWA-like"/>
    <property type="match status" value="1"/>
</dbReference>
<dbReference type="InterPro" id="IPR002035">
    <property type="entry name" value="VWF_A"/>
</dbReference>
<protein>
    <submittedName>
        <fullName evidence="2">von Willebrand factor type A domain protein</fullName>
    </submittedName>
</protein>
<dbReference type="SMART" id="SM00327">
    <property type="entry name" value="VWA"/>
    <property type="match status" value="1"/>
</dbReference>
<feature type="non-terminal residue" evidence="2">
    <location>
        <position position="1"/>
    </location>
</feature>
<gene>
    <name evidence="2" type="ORF">ANCDUO_10088</name>
</gene>
<dbReference type="Pfam" id="PF00092">
    <property type="entry name" value="VWA"/>
    <property type="match status" value="1"/>
</dbReference>
<feature type="domain" description="VWFA" evidence="1">
    <location>
        <begin position="20"/>
        <end position="193"/>
    </location>
</feature>
<reference evidence="2 3" key="1">
    <citation type="submission" date="2013-12" db="EMBL/GenBank/DDBJ databases">
        <title>Draft genome of the parsitic nematode Ancylostoma duodenale.</title>
        <authorList>
            <person name="Mitreva M."/>
        </authorList>
    </citation>
    <scope>NUCLEOTIDE SEQUENCE [LARGE SCALE GENOMIC DNA]</scope>
    <source>
        <strain evidence="2 3">Zhejiang</strain>
    </source>
</reference>
<dbReference type="Gene3D" id="3.40.50.410">
    <property type="entry name" value="von Willebrand factor, type A domain"/>
    <property type="match status" value="1"/>
</dbReference>
<dbReference type="OrthoDB" id="5859227at2759"/>
<evidence type="ECO:0000259" key="1">
    <source>
        <dbReference type="PROSITE" id="PS50234"/>
    </source>
</evidence>
<accession>A0A0C2CS55</accession>
<proteinExistence type="predicted"/>
<name>A0A0C2CS55_9BILA</name>
<dbReference type="GO" id="GO:0045087">
    <property type="term" value="P:innate immune response"/>
    <property type="evidence" value="ECO:0007669"/>
    <property type="project" value="TreeGrafter"/>
</dbReference>
<sequence length="210" mass="23171">NISTDKHIQCACTPKKLWLDIVIAIDVSAKTNGERLAQITNSITALTSQFTFDRNDKRHVRLGITTFAKGTKMTETDITSFDDVMRALNKVTTTTDEVANLTSGLLSSKELHRESRSNARDVLIIYSSSSTKATEDSNVTKIADYIKGSETQIITIAASEDDEVQNLLEEISSPEMSFTLPHHDLMGNLLHSLCQEEHADIEKLGQSSAL</sequence>
<dbReference type="Proteomes" id="UP000054047">
    <property type="component" value="Unassembled WGS sequence"/>
</dbReference>
<dbReference type="AlphaFoldDB" id="A0A0C2CS55"/>
<dbReference type="PROSITE" id="PS50234">
    <property type="entry name" value="VWFA"/>
    <property type="match status" value="1"/>
</dbReference>
<evidence type="ECO:0000313" key="3">
    <source>
        <dbReference type="Proteomes" id="UP000054047"/>
    </source>
</evidence>
<dbReference type="InterPro" id="IPR036465">
    <property type="entry name" value="vWFA_dom_sf"/>
</dbReference>
<dbReference type="EMBL" id="KN731714">
    <property type="protein sequence ID" value="KIH59668.1"/>
    <property type="molecule type" value="Genomic_DNA"/>
</dbReference>
<dbReference type="PANTHER" id="PTHR31024">
    <property type="entry name" value="C-TYPE LECTIN"/>
    <property type="match status" value="1"/>
</dbReference>
<keyword evidence="3" id="KW-1185">Reference proteome</keyword>